<organism evidence="1 2">
    <name type="scientific">Entomophthora muscae</name>
    <dbReference type="NCBI Taxonomy" id="34485"/>
    <lineage>
        <taxon>Eukaryota</taxon>
        <taxon>Fungi</taxon>
        <taxon>Fungi incertae sedis</taxon>
        <taxon>Zoopagomycota</taxon>
        <taxon>Entomophthoromycotina</taxon>
        <taxon>Entomophthoromycetes</taxon>
        <taxon>Entomophthorales</taxon>
        <taxon>Entomophthoraceae</taxon>
        <taxon>Entomophthora</taxon>
    </lineage>
</organism>
<sequence length="97" mass="10669">MFLTGKATSLLSSGEILVKSLNCDNLDYHLPNSDLVPYSTKETPETILPLPVKKKSAPLGLSVALESVPTHTPWMLTRLVLMGLNTYFPQLSHVFSL</sequence>
<evidence type="ECO:0000313" key="2">
    <source>
        <dbReference type="Proteomes" id="UP001165960"/>
    </source>
</evidence>
<keyword evidence="2" id="KW-1185">Reference proteome</keyword>
<dbReference type="EMBL" id="QTSX02000357">
    <property type="protein sequence ID" value="KAJ9087106.1"/>
    <property type="molecule type" value="Genomic_DNA"/>
</dbReference>
<gene>
    <name evidence="1" type="ORF">DSO57_1036610</name>
</gene>
<dbReference type="Proteomes" id="UP001165960">
    <property type="component" value="Unassembled WGS sequence"/>
</dbReference>
<reference evidence="1" key="1">
    <citation type="submission" date="2022-04" db="EMBL/GenBank/DDBJ databases">
        <title>Genome of the entomopathogenic fungus Entomophthora muscae.</title>
        <authorList>
            <person name="Elya C."/>
            <person name="Lovett B.R."/>
            <person name="Lee E."/>
            <person name="Macias A.M."/>
            <person name="Hajek A.E."/>
            <person name="De Bivort B.L."/>
            <person name="Kasson M.T."/>
            <person name="De Fine Licht H.H."/>
            <person name="Stajich J.E."/>
        </authorList>
    </citation>
    <scope>NUCLEOTIDE SEQUENCE</scope>
    <source>
        <strain evidence="1">Berkeley</strain>
    </source>
</reference>
<evidence type="ECO:0000313" key="1">
    <source>
        <dbReference type="EMBL" id="KAJ9087106.1"/>
    </source>
</evidence>
<comment type="caution">
    <text evidence="1">The sequence shown here is derived from an EMBL/GenBank/DDBJ whole genome shotgun (WGS) entry which is preliminary data.</text>
</comment>
<accession>A0ACC2UKE1</accession>
<name>A0ACC2UKE1_9FUNG</name>
<protein>
    <submittedName>
        <fullName evidence="1">Uncharacterized protein</fullName>
    </submittedName>
</protein>
<proteinExistence type="predicted"/>